<keyword evidence="3" id="KW-1185">Reference proteome</keyword>
<name>A0A2S7K6J5_9PROT</name>
<dbReference type="RefSeq" id="WP_104829357.1">
    <property type="nucleotide sequence ID" value="NZ_PJCH01000005.1"/>
</dbReference>
<proteinExistence type="predicted"/>
<dbReference type="EMBL" id="PJCH01000005">
    <property type="protein sequence ID" value="PQA88112.1"/>
    <property type="molecule type" value="Genomic_DNA"/>
</dbReference>
<reference evidence="2 3" key="1">
    <citation type="submission" date="2017-12" db="EMBL/GenBank/DDBJ databases">
        <authorList>
            <person name="Hurst M.R.H."/>
        </authorList>
    </citation>
    <scope>NUCLEOTIDE SEQUENCE [LARGE SCALE GENOMIC DNA]</scope>
    <source>
        <strain evidence="2 3">SY-3-19</strain>
    </source>
</reference>
<feature type="signal peptide" evidence="1">
    <location>
        <begin position="1"/>
        <end position="28"/>
    </location>
</feature>
<organism evidence="2 3">
    <name type="scientific">Hyphococcus luteus</name>
    <dbReference type="NCBI Taxonomy" id="2058213"/>
    <lineage>
        <taxon>Bacteria</taxon>
        <taxon>Pseudomonadati</taxon>
        <taxon>Pseudomonadota</taxon>
        <taxon>Alphaproteobacteria</taxon>
        <taxon>Parvularculales</taxon>
        <taxon>Parvularculaceae</taxon>
        <taxon>Hyphococcus</taxon>
    </lineage>
</organism>
<accession>A0A2S7K6J5</accession>
<keyword evidence="1" id="KW-0732">Signal</keyword>
<sequence>MVRVLSRPTLSALAPALAALFLAGPAAAEPALEHETAPLLIAAAEKAKANAGNLYAFTVEHWSSNGEKEALVTLHYDPRLDEGARWQVLSPAEDNLDKAAKKTLSKLRKAEMDGNPVLYDKLDEMIEAAEFVEEDETQAVYVAQVDEDEFPKDALEVYITLNKPGAYVSKIEVRSKKAFKPMAIAKVEHLVESRRFAPPEGDGPAFIASTQGLVEGEAMFRHFEQHTRQTFSDIEKVGVAEEAAGE</sequence>
<dbReference type="Proteomes" id="UP000239504">
    <property type="component" value="Unassembled WGS sequence"/>
</dbReference>
<dbReference type="OrthoDB" id="7618051at2"/>
<evidence type="ECO:0000313" key="3">
    <source>
        <dbReference type="Proteomes" id="UP000239504"/>
    </source>
</evidence>
<protein>
    <submittedName>
        <fullName evidence="2">Uncharacterized protein</fullName>
    </submittedName>
</protein>
<gene>
    <name evidence="2" type="ORF">CW354_07260</name>
</gene>
<feature type="chain" id="PRO_5015590143" evidence="1">
    <location>
        <begin position="29"/>
        <end position="246"/>
    </location>
</feature>
<dbReference type="AlphaFoldDB" id="A0A2S7K6J5"/>
<evidence type="ECO:0000256" key="1">
    <source>
        <dbReference type="SAM" id="SignalP"/>
    </source>
</evidence>
<evidence type="ECO:0000313" key="2">
    <source>
        <dbReference type="EMBL" id="PQA88112.1"/>
    </source>
</evidence>
<comment type="caution">
    <text evidence="2">The sequence shown here is derived from an EMBL/GenBank/DDBJ whole genome shotgun (WGS) entry which is preliminary data.</text>
</comment>